<dbReference type="EMBL" id="GBXM01049010">
    <property type="protein sequence ID" value="JAH59567.1"/>
    <property type="molecule type" value="Transcribed_RNA"/>
</dbReference>
<organism evidence="1">
    <name type="scientific">Anguilla anguilla</name>
    <name type="common">European freshwater eel</name>
    <name type="synonym">Muraena anguilla</name>
    <dbReference type="NCBI Taxonomy" id="7936"/>
    <lineage>
        <taxon>Eukaryota</taxon>
        <taxon>Metazoa</taxon>
        <taxon>Chordata</taxon>
        <taxon>Craniata</taxon>
        <taxon>Vertebrata</taxon>
        <taxon>Euteleostomi</taxon>
        <taxon>Actinopterygii</taxon>
        <taxon>Neopterygii</taxon>
        <taxon>Teleostei</taxon>
        <taxon>Anguilliformes</taxon>
        <taxon>Anguillidae</taxon>
        <taxon>Anguilla</taxon>
    </lineage>
</organism>
<evidence type="ECO:0000313" key="1">
    <source>
        <dbReference type="EMBL" id="JAH59567.1"/>
    </source>
</evidence>
<name>A0A0E9U1F0_ANGAN</name>
<reference evidence="1" key="1">
    <citation type="submission" date="2014-11" db="EMBL/GenBank/DDBJ databases">
        <authorList>
            <person name="Amaro Gonzalez C."/>
        </authorList>
    </citation>
    <scope>NUCLEOTIDE SEQUENCE</scope>
</reference>
<sequence length="11" mass="1369">MRDHGAIYRHL</sequence>
<proteinExistence type="predicted"/>
<reference evidence="1" key="2">
    <citation type="journal article" date="2015" name="Fish Shellfish Immunol.">
        <title>Early steps in the European eel (Anguilla anguilla)-Vibrio vulnificus interaction in the gills: Role of the RtxA13 toxin.</title>
        <authorList>
            <person name="Callol A."/>
            <person name="Pajuelo D."/>
            <person name="Ebbesson L."/>
            <person name="Teles M."/>
            <person name="MacKenzie S."/>
            <person name="Amaro C."/>
        </authorList>
    </citation>
    <scope>NUCLEOTIDE SEQUENCE</scope>
</reference>
<protein>
    <submittedName>
        <fullName evidence="1">Uncharacterized protein</fullName>
    </submittedName>
</protein>
<accession>A0A0E9U1F0</accession>